<dbReference type="OrthoDB" id="77405at2759"/>
<dbReference type="GO" id="GO:0005737">
    <property type="term" value="C:cytoplasm"/>
    <property type="evidence" value="ECO:0007669"/>
    <property type="project" value="TreeGrafter"/>
</dbReference>
<dbReference type="Gene3D" id="3.30.1060.10">
    <property type="entry name" value="Peptide methionine sulphoxide reductase MsrA"/>
    <property type="match status" value="1"/>
</dbReference>
<sequence length="276" mass="31323">MTTQHRVKGNYTIYITKQLSNEHALVQSLHKCITCCVFVLMVVARTSVRLVWRHFVQNRMGDMSSKMRMPSSEEALPGREQSMKLSAKHDVNGNRTVPPFPEGLQMVLFGMGCFWGAERKFWVQKGVYSTQVGYSGGYTPNPTYEEVCIGKTGHAEVVRVVYEPEKINFAQLLKVFWESHDPTQGMRQGNDVGVTYRSTIYAYTQEQLDQALHSKDEYQKMLTEEGFGAITTEITMTKEFYYAEDYHQQYLSKNPNGYCGLGGTGVSCPIGLKSKN</sequence>
<comment type="function">
    <text evidence="4">Has an important function as a repair enzyme for proteins that have been inactivated by oxidation. Catalyzes the reversible oxidation-reduction of methionine sulfoxide in proteins to methionine.</text>
</comment>
<comment type="similarity">
    <text evidence="1">Belongs to the MsrA Met sulfoxide reductase family.</text>
</comment>
<organism evidence="11 12">
    <name type="scientific">Sinocyclocheilus rhinocerous</name>
    <dbReference type="NCBI Taxonomy" id="307959"/>
    <lineage>
        <taxon>Eukaryota</taxon>
        <taxon>Metazoa</taxon>
        <taxon>Chordata</taxon>
        <taxon>Craniata</taxon>
        <taxon>Vertebrata</taxon>
        <taxon>Euteleostomi</taxon>
        <taxon>Actinopterygii</taxon>
        <taxon>Neopterygii</taxon>
        <taxon>Teleostei</taxon>
        <taxon>Ostariophysi</taxon>
        <taxon>Cypriniformes</taxon>
        <taxon>Cyprinidae</taxon>
        <taxon>Cyprininae</taxon>
        <taxon>Sinocyclocheilus</taxon>
    </lineage>
</organism>
<evidence type="ECO:0000256" key="2">
    <source>
        <dbReference type="ARBA" id="ARBA00012502"/>
    </source>
</evidence>
<evidence type="ECO:0000313" key="11">
    <source>
        <dbReference type="Ensembl" id="ENSSRHP00000083091.1"/>
    </source>
</evidence>
<evidence type="ECO:0000256" key="3">
    <source>
        <dbReference type="ARBA" id="ARBA00023002"/>
    </source>
</evidence>
<dbReference type="PANTHER" id="PTHR42799">
    <property type="entry name" value="MITOCHONDRIAL PEPTIDE METHIONINE SULFOXIDE REDUCTASE"/>
    <property type="match status" value="1"/>
</dbReference>
<evidence type="ECO:0000256" key="8">
    <source>
        <dbReference type="ARBA" id="ARBA00048782"/>
    </source>
</evidence>
<keyword evidence="3" id="KW-0560">Oxidoreductase</keyword>
<comment type="catalytic activity">
    <reaction evidence="8">
        <text>[thioredoxin]-disulfide + L-methionine + H2O = L-methionine (S)-S-oxide + [thioredoxin]-dithiol</text>
        <dbReference type="Rhea" id="RHEA:19993"/>
        <dbReference type="Rhea" id="RHEA-COMP:10698"/>
        <dbReference type="Rhea" id="RHEA-COMP:10700"/>
        <dbReference type="ChEBI" id="CHEBI:15377"/>
        <dbReference type="ChEBI" id="CHEBI:29950"/>
        <dbReference type="ChEBI" id="CHEBI:50058"/>
        <dbReference type="ChEBI" id="CHEBI:57844"/>
        <dbReference type="ChEBI" id="CHEBI:58772"/>
        <dbReference type="EC" id="1.8.4.11"/>
    </reaction>
</comment>
<evidence type="ECO:0000256" key="9">
    <source>
        <dbReference type="ARBA" id="ARBA00067384"/>
    </source>
</evidence>
<dbReference type="FunFam" id="3.30.1060.10:FF:000001">
    <property type="entry name" value="Peptide methionine sulfoxide reductase MsrA"/>
    <property type="match status" value="1"/>
</dbReference>
<dbReference type="Proteomes" id="UP000472270">
    <property type="component" value="Unassembled WGS sequence"/>
</dbReference>
<dbReference type="GO" id="GO:0034599">
    <property type="term" value="P:cellular response to oxidative stress"/>
    <property type="evidence" value="ECO:0007669"/>
    <property type="project" value="TreeGrafter"/>
</dbReference>
<dbReference type="SUPFAM" id="SSF55068">
    <property type="entry name" value="Peptide methionine sulfoxide reductase"/>
    <property type="match status" value="1"/>
</dbReference>
<dbReference type="InterPro" id="IPR002569">
    <property type="entry name" value="Met_Sox_Rdtase_MsrA_dom"/>
</dbReference>
<dbReference type="AlphaFoldDB" id="A0A673M1U8"/>
<proteinExistence type="inferred from homology"/>
<evidence type="ECO:0000256" key="7">
    <source>
        <dbReference type="ARBA" id="ARBA00047806"/>
    </source>
</evidence>
<evidence type="ECO:0000256" key="5">
    <source>
        <dbReference type="ARBA" id="ARBA00030273"/>
    </source>
</evidence>
<dbReference type="Ensembl" id="ENSSRHT00000085336.1">
    <property type="protein sequence ID" value="ENSSRHP00000083091.1"/>
    <property type="gene ID" value="ENSSRHG00000041102.1"/>
</dbReference>
<dbReference type="PANTHER" id="PTHR42799:SF23">
    <property type="entry name" value="PEPTIDE-METHIONINE (S)-S-OXIDE REDUCTASE"/>
    <property type="match status" value="1"/>
</dbReference>
<dbReference type="InterPro" id="IPR036509">
    <property type="entry name" value="Met_Sox_Rdtase_MsrA_sf"/>
</dbReference>
<dbReference type="NCBIfam" id="TIGR00401">
    <property type="entry name" value="msrA"/>
    <property type="match status" value="1"/>
</dbReference>
<dbReference type="Pfam" id="PF01625">
    <property type="entry name" value="PMSR"/>
    <property type="match status" value="1"/>
</dbReference>
<accession>A0A673M1U8</accession>
<evidence type="ECO:0000259" key="10">
    <source>
        <dbReference type="Pfam" id="PF01625"/>
    </source>
</evidence>
<dbReference type="HAMAP" id="MF_01401">
    <property type="entry name" value="MsrA"/>
    <property type="match status" value="1"/>
</dbReference>
<keyword evidence="12" id="KW-1185">Reference proteome</keyword>
<dbReference type="EC" id="1.8.4.11" evidence="2"/>
<feature type="domain" description="Peptide methionine sulphoxide reductase MsrA" evidence="10">
    <location>
        <begin position="107"/>
        <end position="259"/>
    </location>
</feature>
<reference evidence="11" key="2">
    <citation type="submission" date="2025-09" db="UniProtKB">
        <authorList>
            <consortium name="Ensembl"/>
        </authorList>
    </citation>
    <scope>IDENTIFICATION</scope>
</reference>
<dbReference type="RefSeq" id="XP_016378730.1">
    <property type="nucleotide sequence ID" value="XM_016523244.1"/>
</dbReference>
<reference evidence="11" key="1">
    <citation type="submission" date="2025-08" db="UniProtKB">
        <authorList>
            <consortium name="Ensembl"/>
        </authorList>
    </citation>
    <scope>IDENTIFICATION</scope>
</reference>
<evidence type="ECO:0000313" key="12">
    <source>
        <dbReference type="Proteomes" id="UP000472270"/>
    </source>
</evidence>
<evidence type="ECO:0000256" key="4">
    <source>
        <dbReference type="ARBA" id="ARBA00024679"/>
    </source>
</evidence>
<dbReference type="GeneID" id="107716713"/>
<comment type="catalytic activity">
    <reaction evidence="7">
        <text>L-methionyl-[protein] + [thioredoxin]-disulfide + H2O = L-methionyl-(S)-S-oxide-[protein] + [thioredoxin]-dithiol</text>
        <dbReference type="Rhea" id="RHEA:14217"/>
        <dbReference type="Rhea" id="RHEA-COMP:10698"/>
        <dbReference type="Rhea" id="RHEA-COMP:10700"/>
        <dbReference type="Rhea" id="RHEA-COMP:12313"/>
        <dbReference type="Rhea" id="RHEA-COMP:12315"/>
        <dbReference type="ChEBI" id="CHEBI:15377"/>
        <dbReference type="ChEBI" id="CHEBI:16044"/>
        <dbReference type="ChEBI" id="CHEBI:29950"/>
        <dbReference type="ChEBI" id="CHEBI:44120"/>
        <dbReference type="ChEBI" id="CHEBI:50058"/>
        <dbReference type="EC" id="1.8.4.11"/>
    </reaction>
</comment>
<protein>
    <recommendedName>
        <fullName evidence="9">Mitochondrial peptide methionine sulfoxide reductase</fullName>
        <ecNumber evidence="2">1.8.4.11</ecNumber>
    </recommendedName>
    <alternativeName>
        <fullName evidence="6">Peptide-methionine (S)-S-oxide reductase</fullName>
    </alternativeName>
    <alternativeName>
        <fullName evidence="5">Protein-methionine-S-oxide reductase</fullName>
    </alternativeName>
</protein>
<gene>
    <name evidence="11" type="primary">LOC107716713</name>
</gene>
<name>A0A673M1U8_9TELE</name>
<evidence type="ECO:0000256" key="6">
    <source>
        <dbReference type="ARBA" id="ARBA00030643"/>
    </source>
</evidence>
<dbReference type="KEGG" id="srx:107716713"/>
<dbReference type="InterPro" id="IPR050162">
    <property type="entry name" value="MsrA_MetSO_reductase"/>
</dbReference>
<evidence type="ECO:0000256" key="1">
    <source>
        <dbReference type="ARBA" id="ARBA00005591"/>
    </source>
</evidence>
<dbReference type="GO" id="GO:0008113">
    <property type="term" value="F:peptide-methionine (S)-S-oxide reductase activity"/>
    <property type="evidence" value="ECO:0007669"/>
    <property type="project" value="UniProtKB-EC"/>
</dbReference>